<reference evidence="2" key="1">
    <citation type="submission" date="2018-02" db="EMBL/GenBank/DDBJ databases">
        <title>Rhizophora mucronata_Transcriptome.</title>
        <authorList>
            <person name="Meera S.P."/>
            <person name="Sreeshan A."/>
            <person name="Augustine A."/>
        </authorList>
    </citation>
    <scope>NUCLEOTIDE SEQUENCE</scope>
    <source>
        <tissue evidence="2">Leaf</tissue>
    </source>
</reference>
<protein>
    <submittedName>
        <fullName evidence="2">Uncharacterized protein</fullName>
    </submittedName>
</protein>
<dbReference type="AlphaFoldDB" id="A0A2P2P188"/>
<proteinExistence type="predicted"/>
<evidence type="ECO:0000256" key="1">
    <source>
        <dbReference type="SAM" id="MobiDB-lite"/>
    </source>
</evidence>
<accession>A0A2P2P188</accession>
<name>A0A2P2P188_RHIMU</name>
<feature type="region of interest" description="Disordered" evidence="1">
    <location>
        <begin position="42"/>
        <end position="72"/>
    </location>
</feature>
<organism evidence="2">
    <name type="scientific">Rhizophora mucronata</name>
    <name type="common">Asiatic mangrove</name>
    <dbReference type="NCBI Taxonomy" id="61149"/>
    <lineage>
        <taxon>Eukaryota</taxon>
        <taxon>Viridiplantae</taxon>
        <taxon>Streptophyta</taxon>
        <taxon>Embryophyta</taxon>
        <taxon>Tracheophyta</taxon>
        <taxon>Spermatophyta</taxon>
        <taxon>Magnoliopsida</taxon>
        <taxon>eudicotyledons</taxon>
        <taxon>Gunneridae</taxon>
        <taxon>Pentapetalae</taxon>
        <taxon>rosids</taxon>
        <taxon>fabids</taxon>
        <taxon>Malpighiales</taxon>
        <taxon>Rhizophoraceae</taxon>
        <taxon>Rhizophora</taxon>
    </lineage>
</organism>
<evidence type="ECO:0000313" key="2">
    <source>
        <dbReference type="EMBL" id="MBX48490.1"/>
    </source>
</evidence>
<sequence length="72" mass="7986">MDNGICGIAPFRNPTFQSSRDIFNTLNFDGPNLKFLTIEGSRTKHRTNPNKSTVSAAGSADKKRNLLSTRRC</sequence>
<dbReference type="EMBL" id="GGEC01068006">
    <property type="protein sequence ID" value="MBX48490.1"/>
    <property type="molecule type" value="Transcribed_RNA"/>
</dbReference>